<comment type="subunit">
    <text evidence="3">Single-chain monomer with multiple functions.</text>
</comment>
<comment type="function">
    <text evidence="1">In addition to polymerase activity, this DNA polymerase exhibits 5'-3' exonuclease activity.</text>
</comment>
<protein>
    <recommendedName>
        <fullName evidence="4">DNA polymerase I</fullName>
    </recommendedName>
</protein>
<feature type="domain" description="3'-5' exonuclease" evidence="5">
    <location>
        <begin position="762"/>
        <end position="925"/>
    </location>
</feature>
<dbReference type="Gene3D" id="3.30.70.370">
    <property type="match status" value="1"/>
</dbReference>
<dbReference type="Pfam" id="PF01612">
    <property type="entry name" value="DNA_pol_A_exo1"/>
    <property type="match status" value="1"/>
</dbReference>
<evidence type="ECO:0000256" key="1">
    <source>
        <dbReference type="ARBA" id="ARBA00002703"/>
    </source>
</evidence>
<dbReference type="Gene3D" id="3.40.1360.10">
    <property type="match status" value="1"/>
</dbReference>
<evidence type="ECO:0000313" key="7">
    <source>
        <dbReference type="EMBL" id="MEA0970614.1"/>
    </source>
</evidence>
<organism evidence="7 8">
    <name type="scientific">Candidatus Megaera venefica</name>
    <dbReference type="NCBI Taxonomy" id="2055910"/>
    <lineage>
        <taxon>Bacteria</taxon>
        <taxon>Pseudomonadati</taxon>
        <taxon>Pseudomonadota</taxon>
        <taxon>Alphaproteobacteria</taxon>
        <taxon>Rickettsiales</taxon>
        <taxon>Rickettsiaceae</taxon>
        <taxon>Candidatus Megaera</taxon>
    </lineage>
</organism>
<comment type="similarity">
    <text evidence="2">Belongs to the DNA polymerase type-A family.</text>
</comment>
<dbReference type="Gene3D" id="3.30.420.10">
    <property type="entry name" value="Ribonuclease H-like superfamily/Ribonuclease H"/>
    <property type="match status" value="1"/>
</dbReference>
<keyword evidence="8" id="KW-1185">Reference proteome</keyword>
<evidence type="ECO:0000256" key="3">
    <source>
        <dbReference type="ARBA" id="ARBA00011541"/>
    </source>
</evidence>
<dbReference type="Proteomes" id="UP001291687">
    <property type="component" value="Unassembled WGS sequence"/>
</dbReference>
<dbReference type="SUPFAM" id="SSF56672">
    <property type="entry name" value="DNA/RNA polymerases"/>
    <property type="match status" value="1"/>
</dbReference>
<dbReference type="InterPro" id="IPR022081">
    <property type="entry name" value="DUF3631"/>
</dbReference>
<dbReference type="InterPro" id="IPR001098">
    <property type="entry name" value="DNA-dir_DNA_pol_A_palm_dom"/>
</dbReference>
<dbReference type="Pfam" id="PF12307">
    <property type="entry name" value="DUF3631"/>
    <property type="match status" value="1"/>
</dbReference>
<evidence type="ECO:0000313" key="8">
    <source>
        <dbReference type="Proteomes" id="UP001291687"/>
    </source>
</evidence>
<dbReference type="Pfam" id="PF00476">
    <property type="entry name" value="DNA_pol_A"/>
    <property type="match status" value="1"/>
</dbReference>
<dbReference type="InterPro" id="IPR002562">
    <property type="entry name" value="3'-5'_exonuclease_dom"/>
</dbReference>
<dbReference type="InterPro" id="IPR012337">
    <property type="entry name" value="RNaseH-like_sf"/>
</dbReference>
<evidence type="ECO:0000259" key="6">
    <source>
        <dbReference type="SMART" id="SM00482"/>
    </source>
</evidence>
<dbReference type="PANTHER" id="PTHR10133:SF62">
    <property type="entry name" value="DNA POLYMERASE THETA"/>
    <property type="match status" value="1"/>
</dbReference>
<dbReference type="InterPro" id="IPR002298">
    <property type="entry name" value="DNA_polymerase_A"/>
</dbReference>
<dbReference type="InterPro" id="IPR043502">
    <property type="entry name" value="DNA/RNA_pol_sf"/>
</dbReference>
<proteinExistence type="inferred from homology"/>
<dbReference type="EMBL" id="JARJFB010000031">
    <property type="protein sequence ID" value="MEA0970614.1"/>
    <property type="molecule type" value="Genomic_DNA"/>
</dbReference>
<dbReference type="CDD" id="cd00188">
    <property type="entry name" value="TOPRIM"/>
    <property type="match status" value="1"/>
</dbReference>
<dbReference type="Gene3D" id="1.10.150.20">
    <property type="entry name" value="5' to 3' exonuclease, C-terminal subdomain"/>
    <property type="match status" value="1"/>
</dbReference>
<gene>
    <name evidence="7" type="ORF">Megvenef_00581</name>
</gene>
<accession>A0ABU5NBQ8</accession>
<sequence length="1308" mass="148324">MTDHRYPPTRAINDNILEFLDKEESIEVDQEKTQDTAINLILDDVSSDITLNTIPPEITENDVNYYNLQFGCLPLNYYKYTDKSGMTAFYIVRWDFEKDNQKKKEVRPYRFDLKKQQWTSKGFPAPRPLYNLLKLIEKANCPVLIVEGEKTVHAAQQLFPDYIVVTSSNGAKAAKKTDWSTLKGREIIIAPDRGKAGKEYAETVLKLAKESNVNSVRLLLPEKLGSYIVENSSIIERKGDIPDGYDLADSLAEGWTAELINQAINDEHFAPFFVEEDLKAITANNNTTDEVLLSLAKLSDIEYGQQRKEAAKKLGVTVAILDQTVKKNRCRNQNSDDIFPPSTAWPYPVSAVELLQDLEMIFKRYAVLPEHTATTLALWTVFTWVIDVMDVAPILLISSPEKRCGKTTVLTVLSKLVYRPIIASNISSAALFRSMELWKPTLIIDEADTFIKNSEELRGVINSGHTRPTAYVIRTVGDNHIPTRFNTWGAKVIALIGDISDTISDRSIIIQLKRKLNNEKVEKIRNADPCIFEDIRCKSLRFAQDHAEIIKNTHPSFAVDVNISDRALDNWESLLAIAELAGEDWRNKVYAAALSLSLNEIDIKPVGTELLQDIQKIFIEKDFKEISTQNLIELLCEDEESRWSTYNFRAKDSKIKAHQIAKKLKEYNICSKNIRFGQQVIKGYEQKQFEDAWIRYAINISISTPEISATNLHVAATAKLSATLESYMFTGIEESCSGVADNLEGLNENNNISFTAEIEKVAYVYREREHLLQYLQELDKTLIYGLDIETTGLHAESSKIALLQLYNPTLDDVFIFKVLDAPITNEEQEVLAELHFVAHNASFERSFMPYLKNLDCSMIAYHATSSNPRCSLSDLNKYTGISYTNKKAMQTSDWTSELTEEQLDYAAKDAKATYLLWNKYKDGNKTVYDRMYKASFIINEYSNRGLPVDTEALKTLKAKKENERDMGLQSLRDMGFANIITLKGFTTKKDLLDALSPEAIDIVDQVRKCYSYINNIIAGVENNIVNNRLAINTLICGTETGRLSTYKPNVQNFPRQGFRHIFKAGEGNVFVKADFAGQELRMAAALSGEEVMLNAFNNSIDLHALMAAKLNNISIEVFEAKNTVWKKGERQKAKAANFGFLYGMGAKRFVDTAKDKYSVEITEKEAEVFKATFWKNYPTLKLWCDAERTRCDRRKYALTLGGRRRYFEDLDKAYCEKINTAVQGSCADVLLETLLALPANIAKYLVNTVHDELVFEIPEYLVDNSFEEEIKKAMTIGAQKIAPNYPVRDIAEIKVVKTLGENEVQIDV</sequence>
<dbReference type="SUPFAM" id="SSF53098">
    <property type="entry name" value="Ribonuclease H-like"/>
    <property type="match status" value="1"/>
</dbReference>
<dbReference type="PRINTS" id="PR00868">
    <property type="entry name" value="DNAPOLI"/>
</dbReference>
<dbReference type="PANTHER" id="PTHR10133">
    <property type="entry name" value="DNA POLYMERASE I"/>
    <property type="match status" value="1"/>
</dbReference>
<comment type="caution">
    <text evidence="7">The sequence shown here is derived from an EMBL/GenBank/DDBJ whole genome shotgun (WGS) entry which is preliminary data.</text>
</comment>
<reference evidence="7 8" key="1">
    <citation type="submission" date="2023-03" db="EMBL/GenBank/DDBJ databases">
        <title>Host association and intracellularity evolved multiple times independently in the Rickettsiales.</title>
        <authorList>
            <person name="Castelli M."/>
            <person name="Nardi T."/>
            <person name="Gammuto L."/>
            <person name="Bellinzona G."/>
            <person name="Sabaneyeva E."/>
            <person name="Potekhin A."/>
            <person name="Serra V."/>
            <person name="Petroni G."/>
            <person name="Sassera D."/>
        </authorList>
    </citation>
    <scope>NUCLEOTIDE SEQUENCE [LARGE SCALE GENOMIC DNA]</scope>
    <source>
        <strain evidence="7 8">Sr 2-6</strain>
    </source>
</reference>
<evidence type="ECO:0000256" key="4">
    <source>
        <dbReference type="ARBA" id="ARBA00020311"/>
    </source>
</evidence>
<dbReference type="SMART" id="SM00474">
    <property type="entry name" value="35EXOc"/>
    <property type="match status" value="1"/>
</dbReference>
<dbReference type="InterPro" id="IPR036397">
    <property type="entry name" value="RNaseH_sf"/>
</dbReference>
<dbReference type="SMART" id="SM00482">
    <property type="entry name" value="POLAc"/>
    <property type="match status" value="1"/>
</dbReference>
<name>A0ABU5NBQ8_9RICK</name>
<dbReference type="RefSeq" id="WP_322776518.1">
    <property type="nucleotide sequence ID" value="NZ_JARJFB010000031.1"/>
</dbReference>
<evidence type="ECO:0000259" key="5">
    <source>
        <dbReference type="SMART" id="SM00474"/>
    </source>
</evidence>
<evidence type="ECO:0000256" key="2">
    <source>
        <dbReference type="ARBA" id="ARBA00007705"/>
    </source>
</evidence>
<feature type="domain" description="DNA-directed DNA polymerase family A palm" evidence="6">
    <location>
        <begin position="1059"/>
        <end position="1261"/>
    </location>
</feature>